<dbReference type="InterPro" id="IPR052708">
    <property type="entry name" value="PxpC"/>
</dbReference>
<dbReference type="SUPFAM" id="SSF50891">
    <property type="entry name" value="Cyclophilin-like"/>
    <property type="match status" value="1"/>
</dbReference>
<protein>
    <submittedName>
        <fullName evidence="5">Allophanate hydrolase subunit 2 family protein</fullName>
    </submittedName>
</protein>
<evidence type="ECO:0000256" key="1">
    <source>
        <dbReference type="ARBA" id="ARBA00022741"/>
    </source>
</evidence>
<dbReference type="PANTHER" id="PTHR43309:SF5">
    <property type="entry name" value="5-OXOPROLINASE SUBUNIT C"/>
    <property type="match status" value="1"/>
</dbReference>
<evidence type="ECO:0000313" key="6">
    <source>
        <dbReference type="Proteomes" id="UP000031830"/>
    </source>
</evidence>
<dbReference type="Pfam" id="PF02626">
    <property type="entry name" value="CT_A_B"/>
    <property type="match status" value="2"/>
</dbReference>
<keyword evidence="3" id="KW-0067">ATP-binding</keyword>
<proteinExistence type="predicted"/>
<evidence type="ECO:0000259" key="4">
    <source>
        <dbReference type="SMART" id="SM00797"/>
    </source>
</evidence>
<keyword evidence="2 5" id="KW-0378">Hydrolase</keyword>
<organism evidence="5 6">
    <name type="scientific">Francisella philomiragia</name>
    <dbReference type="NCBI Taxonomy" id="28110"/>
    <lineage>
        <taxon>Bacteria</taxon>
        <taxon>Pseudomonadati</taxon>
        <taxon>Pseudomonadota</taxon>
        <taxon>Gammaproteobacteria</taxon>
        <taxon>Thiotrichales</taxon>
        <taxon>Francisellaceae</taxon>
        <taxon>Francisella</taxon>
    </lineage>
</organism>
<dbReference type="InterPro" id="IPR029000">
    <property type="entry name" value="Cyclophilin-like_dom_sf"/>
</dbReference>
<dbReference type="RefSeq" id="WP_044525380.1">
    <property type="nucleotide sequence ID" value="NZ_CP009440.1"/>
</dbReference>
<dbReference type="Proteomes" id="UP000031830">
    <property type="component" value="Chromosome"/>
</dbReference>
<sequence>MENIFSTKGGLFFAVSSREYGNQDKGVSPKGAQDQLSFMTAYNIFNQPTDFQAIEMIYPTEILAVDDILIYLCGASYQDTFIDENICVNYNQVFELNRGQKLEFKGSKKGFRTIVFAVKKQSQTIKSIGKQRSSELEGYINQNYRHSFIRVIKGPEFDILKDSIFFENTWTISTNSSQMGLPLDGVSLDTQKIEMISQPVTDGTVQLAPSGPIVLLRHRQTVGGYPRIANVIEADINKLSQYIPGSKIRFKLVSLEEAYEENFILKKLLNQNIS</sequence>
<name>A0A0B6CRS2_9GAMM</name>
<gene>
    <name evidence="5" type="ORF">LA55_59</name>
</gene>
<dbReference type="KEGG" id="fpz:LA55_59"/>
<dbReference type="STRING" id="28110.KU46_601"/>
<reference evidence="5 6" key="1">
    <citation type="journal article" date="2015" name="Genome Announc.">
        <title>Genome sequencing of 18 francisella strains to aid in assay development and testing.</title>
        <authorList>
            <person name="Johnson S.L."/>
            <person name="Daligault H.E."/>
            <person name="Davenport K.W."/>
            <person name="Coyne S.R."/>
            <person name="Frey K.G."/>
            <person name="Koroleva G.I."/>
            <person name="Broomall S.M."/>
            <person name="Bishop-Lilly K.A."/>
            <person name="Bruce D.C."/>
            <person name="Chertkov O."/>
            <person name="Freitas T."/>
            <person name="Jaissle J."/>
            <person name="Ladner J.T."/>
            <person name="Rosenzweig C.N."/>
            <person name="Gibbons H.S."/>
            <person name="Palacios G.F."/>
            <person name="Redden C.L."/>
            <person name="Xu Y."/>
            <person name="Minogue T.D."/>
            <person name="Chain P.S."/>
        </authorList>
    </citation>
    <scope>NUCLEOTIDE SEQUENCE [LARGE SCALE GENOMIC DNA]</scope>
    <source>
        <strain evidence="5 6">GA01-2794</strain>
    </source>
</reference>
<dbReference type="GO" id="GO:0005524">
    <property type="term" value="F:ATP binding"/>
    <property type="evidence" value="ECO:0007669"/>
    <property type="project" value="UniProtKB-KW"/>
</dbReference>
<keyword evidence="1" id="KW-0547">Nucleotide-binding</keyword>
<dbReference type="Gene3D" id="2.40.100.10">
    <property type="entry name" value="Cyclophilin-like"/>
    <property type="match status" value="1"/>
</dbReference>
<dbReference type="EMBL" id="CP009440">
    <property type="protein sequence ID" value="AJI53179.1"/>
    <property type="molecule type" value="Genomic_DNA"/>
</dbReference>
<accession>A0A0B6CRS2</accession>
<dbReference type="GO" id="GO:0016787">
    <property type="term" value="F:hydrolase activity"/>
    <property type="evidence" value="ECO:0007669"/>
    <property type="project" value="UniProtKB-KW"/>
</dbReference>
<evidence type="ECO:0000256" key="3">
    <source>
        <dbReference type="ARBA" id="ARBA00022840"/>
    </source>
</evidence>
<dbReference type="AlphaFoldDB" id="A0A0B6CRS2"/>
<dbReference type="PANTHER" id="PTHR43309">
    <property type="entry name" value="5-OXOPROLINASE SUBUNIT C"/>
    <property type="match status" value="1"/>
</dbReference>
<feature type="domain" description="Carboxyltransferase" evidence="4">
    <location>
        <begin position="24"/>
        <end position="268"/>
    </location>
</feature>
<evidence type="ECO:0000256" key="2">
    <source>
        <dbReference type="ARBA" id="ARBA00022801"/>
    </source>
</evidence>
<dbReference type="SMART" id="SM00797">
    <property type="entry name" value="AHS2"/>
    <property type="match status" value="1"/>
</dbReference>
<dbReference type="OrthoDB" id="9768696at2"/>
<evidence type="ECO:0000313" key="5">
    <source>
        <dbReference type="EMBL" id="AJI53179.1"/>
    </source>
</evidence>
<dbReference type="InterPro" id="IPR003778">
    <property type="entry name" value="CT_A_B"/>
</dbReference>